<proteinExistence type="inferred from homology"/>
<evidence type="ECO:0000313" key="7">
    <source>
        <dbReference type="Proteomes" id="UP000623419"/>
    </source>
</evidence>
<dbReference type="InterPro" id="IPR023353">
    <property type="entry name" value="LemA-like_dom_sf"/>
</dbReference>
<keyword evidence="4" id="KW-1133">Transmembrane helix</keyword>
<accession>A0ABQ1HFK7</accession>
<evidence type="ECO:0000256" key="2">
    <source>
        <dbReference type="ARBA" id="ARBA00008854"/>
    </source>
</evidence>
<evidence type="ECO:0000256" key="3">
    <source>
        <dbReference type="ARBA" id="ARBA00022692"/>
    </source>
</evidence>
<dbReference type="SUPFAM" id="SSF140478">
    <property type="entry name" value="LemA-like"/>
    <property type="match status" value="1"/>
</dbReference>
<evidence type="ECO:0000256" key="4">
    <source>
        <dbReference type="ARBA" id="ARBA00022989"/>
    </source>
</evidence>
<dbReference type="PANTHER" id="PTHR34478:SF1">
    <property type="entry name" value="PROTEIN LEMA"/>
    <property type="match status" value="1"/>
</dbReference>
<comment type="subcellular location">
    <subcellularLocation>
        <location evidence="1">Membrane</location>
        <topology evidence="1">Single-pass membrane protein</topology>
    </subcellularLocation>
</comment>
<dbReference type="EMBL" id="BMKC01000001">
    <property type="protein sequence ID" value="GGA72554.1"/>
    <property type="molecule type" value="Genomic_DNA"/>
</dbReference>
<keyword evidence="7" id="KW-1185">Reference proteome</keyword>
<keyword evidence="3" id="KW-0812">Transmembrane</keyword>
<dbReference type="PANTHER" id="PTHR34478">
    <property type="entry name" value="PROTEIN LEMA"/>
    <property type="match status" value="1"/>
</dbReference>
<evidence type="ECO:0000256" key="1">
    <source>
        <dbReference type="ARBA" id="ARBA00004167"/>
    </source>
</evidence>
<organism evidence="6 7">
    <name type="scientific">Arenimonas soli</name>
    <dbReference type="NCBI Taxonomy" id="2269504"/>
    <lineage>
        <taxon>Bacteria</taxon>
        <taxon>Pseudomonadati</taxon>
        <taxon>Pseudomonadota</taxon>
        <taxon>Gammaproteobacteria</taxon>
        <taxon>Lysobacterales</taxon>
        <taxon>Lysobacteraceae</taxon>
        <taxon>Arenimonas</taxon>
    </lineage>
</organism>
<evidence type="ECO:0000313" key="6">
    <source>
        <dbReference type="EMBL" id="GGA72554.1"/>
    </source>
</evidence>
<comment type="caution">
    <text evidence="6">The sequence shown here is derived from an EMBL/GenBank/DDBJ whole genome shotgun (WGS) entry which is preliminary data.</text>
</comment>
<dbReference type="Gene3D" id="1.20.1440.20">
    <property type="entry name" value="LemA-like domain"/>
    <property type="match status" value="1"/>
</dbReference>
<reference evidence="7" key="1">
    <citation type="journal article" date="2019" name="Int. J. Syst. Evol. Microbiol.">
        <title>The Global Catalogue of Microorganisms (GCM) 10K type strain sequencing project: providing services to taxonomists for standard genome sequencing and annotation.</title>
        <authorList>
            <consortium name="The Broad Institute Genomics Platform"/>
            <consortium name="The Broad Institute Genome Sequencing Center for Infectious Disease"/>
            <person name="Wu L."/>
            <person name="Ma J."/>
        </authorList>
    </citation>
    <scope>NUCLEOTIDE SEQUENCE [LARGE SCALE GENOMIC DNA]</scope>
    <source>
        <strain evidence="7">CGMCC 1.15905</strain>
    </source>
</reference>
<protein>
    <submittedName>
        <fullName evidence="6">Membrane protein</fullName>
    </submittedName>
</protein>
<dbReference type="Proteomes" id="UP000623419">
    <property type="component" value="Unassembled WGS sequence"/>
</dbReference>
<name>A0ABQ1HFK7_9GAMM</name>
<evidence type="ECO:0000256" key="5">
    <source>
        <dbReference type="ARBA" id="ARBA00023136"/>
    </source>
</evidence>
<keyword evidence="5" id="KW-0472">Membrane</keyword>
<dbReference type="InterPro" id="IPR007156">
    <property type="entry name" value="MamQ_LemA"/>
</dbReference>
<dbReference type="Pfam" id="PF04011">
    <property type="entry name" value="LemA"/>
    <property type="match status" value="1"/>
</dbReference>
<comment type="similarity">
    <text evidence="2">Belongs to the LemA family.</text>
</comment>
<sequence length="179" mass="20132">MFLAITGLVLVLWAVFTFNRLVRLRNQVRAGWSDIDVQLMRRHDLVPRLVEAVRAYAGHEKAVLENVTELRAQAMQTSSPARLAGLEGQLEAGLGRLMLLKEAYPDLKASENFLKLQNDLVEVEDHLQYARRFYNGAVRANNDAVQRFPDLVVARSFGFGEAEFYEADEGSRAAPRVSA</sequence>
<gene>
    <name evidence="6" type="ORF">GCM10011521_08350</name>
</gene>